<protein>
    <submittedName>
        <fullName evidence="2">M23 family metallopeptidase</fullName>
    </submittedName>
</protein>
<sequence length="172" mass="19303">MKKRYKFLLGLFTIWLLGMLIPQNLKMPVKGASQADYNSESFWYYPWGKSVTHKGVDIFAKEGTELQAATSGLVLYSGEIRMGGKVILILGPKWRLHYYAHLADIDEKLGAFISGGKKIGTVGSTGNAAGKAPHLHYSIFTLTPYPWRIDNAPQGWRKMFYLNPIDYLSSTP</sequence>
<dbReference type="InterPro" id="IPR011055">
    <property type="entry name" value="Dup_hybrid_motif"/>
</dbReference>
<keyword evidence="3" id="KW-1185">Reference proteome</keyword>
<dbReference type="PANTHER" id="PTHR21666">
    <property type="entry name" value="PEPTIDASE-RELATED"/>
    <property type="match status" value="1"/>
</dbReference>
<proteinExistence type="predicted"/>
<reference evidence="2 3" key="1">
    <citation type="submission" date="2020-08" db="EMBL/GenBank/DDBJ databases">
        <title>Croceimicrobium hydrocarbonivorans gen. nov., sp. nov., a novel marine bacterium isolated from a bacterial consortium that degrades polyethylene terephthalate.</title>
        <authorList>
            <person name="Liu R."/>
        </authorList>
    </citation>
    <scope>NUCLEOTIDE SEQUENCE [LARGE SCALE GENOMIC DNA]</scope>
    <source>
        <strain evidence="2 3">A20-9</strain>
    </source>
</reference>
<dbReference type="Proteomes" id="UP000516305">
    <property type="component" value="Chromosome"/>
</dbReference>
<dbReference type="InterPro" id="IPR016047">
    <property type="entry name" value="M23ase_b-sheet_dom"/>
</dbReference>
<name>A0A7H0VI07_9FLAO</name>
<gene>
    <name evidence="2" type="ORF">H4K34_05810</name>
</gene>
<accession>A0A7H0VI07</accession>
<organism evidence="2 3">
    <name type="scientific">Croceimicrobium hydrocarbonivorans</name>
    <dbReference type="NCBI Taxonomy" id="2761580"/>
    <lineage>
        <taxon>Bacteria</taxon>
        <taxon>Pseudomonadati</taxon>
        <taxon>Bacteroidota</taxon>
        <taxon>Flavobacteriia</taxon>
        <taxon>Flavobacteriales</taxon>
        <taxon>Owenweeksiaceae</taxon>
        <taxon>Croceimicrobium</taxon>
    </lineage>
</organism>
<evidence type="ECO:0000313" key="3">
    <source>
        <dbReference type="Proteomes" id="UP000516305"/>
    </source>
</evidence>
<dbReference type="Pfam" id="PF01551">
    <property type="entry name" value="Peptidase_M23"/>
    <property type="match status" value="1"/>
</dbReference>
<evidence type="ECO:0000259" key="1">
    <source>
        <dbReference type="Pfam" id="PF01551"/>
    </source>
</evidence>
<dbReference type="EMBL" id="CP060139">
    <property type="protein sequence ID" value="QNR25355.1"/>
    <property type="molecule type" value="Genomic_DNA"/>
</dbReference>
<dbReference type="RefSeq" id="WP_210759882.1">
    <property type="nucleotide sequence ID" value="NZ_CP060139.1"/>
</dbReference>
<dbReference type="AlphaFoldDB" id="A0A7H0VI07"/>
<dbReference type="Gene3D" id="2.70.70.10">
    <property type="entry name" value="Glucose Permease (Domain IIA)"/>
    <property type="match status" value="1"/>
</dbReference>
<dbReference type="KEGG" id="chyd:H4K34_05810"/>
<feature type="domain" description="M23ase beta-sheet core" evidence="1">
    <location>
        <begin position="52"/>
        <end position="139"/>
    </location>
</feature>
<evidence type="ECO:0000313" key="2">
    <source>
        <dbReference type="EMBL" id="QNR25355.1"/>
    </source>
</evidence>
<dbReference type="GO" id="GO:0004222">
    <property type="term" value="F:metalloendopeptidase activity"/>
    <property type="evidence" value="ECO:0007669"/>
    <property type="project" value="TreeGrafter"/>
</dbReference>
<dbReference type="InterPro" id="IPR050570">
    <property type="entry name" value="Cell_wall_metabolism_enzyme"/>
</dbReference>
<dbReference type="CDD" id="cd12797">
    <property type="entry name" value="M23_peptidase"/>
    <property type="match status" value="1"/>
</dbReference>
<dbReference type="SUPFAM" id="SSF51261">
    <property type="entry name" value="Duplicated hybrid motif"/>
    <property type="match status" value="1"/>
</dbReference>
<dbReference type="PANTHER" id="PTHR21666:SF268">
    <property type="entry name" value="PEPTIDASE M23 DOMAIN-CONTAINING PROTEIN"/>
    <property type="match status" value="1"/>
</dbReference>